<dbReference type="Proteomes" id="UP000184604">
    <property type="component" value="Chromosome"/>
</dbReference>
<protein>
    <recommendedName>
        <fullName evidence="3">Spo0E family sporulation regulatory protein-aspartic acid phosphatase</fullName>
    </recommendedName>
</protein>
<accession>A0A1L5F7A9</accession>
<dbReference type="OrthoDB" id="1923056at2"/>
<dbReference type="InterPro" id="IPR018540">
    <property type="entry name" value="Spo0E-like"/>
</dbReference>
<proteinExistence type="predicted"/>
<dbReference type="RefSeq" id="WP_073538511.1">
    <property type="nucleotide sequence ID" value="NZ_CP018335.1"/>
</dbReference>
<dbReference type="AlphaFoldDB" id="A0A1L5F7A9"/>
<evidence type="ECO:0000313" key="1">
    <source>
        <dbReference type="EMBL" id="APM38867.1"/>
    </source>
</evidence>
<name>A0A1L5F7A9_CLOKL</name>
<dbReference type="Gene3D" id="4.10.280.10">
    <property type="entry name" value="Helix-loop-helix DNA-binding domain"/>
    <property type="match status" value="1"/>
</dbReference>
<evidence type="ECO:0008006" key="3">
    <source>
        <dbReference type="Google" id="ProtNLM"/>
    </source>
</evidence>
<dbReference type="InterPro" id="IPR036638">
    <property type="entry name" value="HLH_DNA-bd_sf"/>
</dbReference>
<evidence type="ECO:0000313" key="2">
    <source>
        <dbReference type="Proteomes" id="UP000184604"/>
    </source>
</evidence>
<dbReference type="GO" id="GO:0043937">
    <property type="term" value="P:regulation of sporulation"/>
    <property type="evidence" value="ECO:0007669"/>
    <property type="project" value="InterPro"/>
</dbReference>
<dbReference type="Pfam" id="PF09388">
    <property type="entry name" value="SpoOE-like"/>
    <property type="match status" value="1"/>
</dbReference>
<dbReference type="GO" id="GO:0046983">
    <property type="term" value="F:protein dimerization activity"/>
    <property type="evidence" value="ECO:0007669"/>
    <property type="project" value="InterPro"/>
</dbReference>
<dbReference type="EMBL" id="CP018335">
    <property type="protein sequence ID" value="APM38867.1"/>
    <property type="molecule type" value="Genomic_DNA"/>
</dbReference>
<sequence>MKTYLKNLDIEINQLKQTLYILMKTRDLTDDIVVKCSKKLDKLILEYQKNNFKE</sequence>
<dbReference type="InterPro" id="IPR037208">
    <property type="entry name" value="Spo0E-like_sf"/>
</dbReference>
<reference evidence="1 2" key="1">
    <citation type="submission" date="2016-12" db="EMBL/GenBank/DDBJ databases">
        <title>Complete genome sequence of Clostridium kluyveri JZZ isolated from the pit mud of a Chinese flavor liquor-making factory.</title>
        <authorList>
            <person name="Wang Y."/>
        </authorList>
    </citation>
    <scope>NUCLEOTIDE SEQUENCE [LARGE SCALE GENOMIC DNA]</scope>
    <source>
        <strain evidence="1 2">JZZ</strain>
    </source>
</reference>
<dbReference type="SUPFAM" id="SSF140500">
    <property type="entry name" value="BAS1536-like"/>
    <property type="match status" value="1"/>
</dbReference>
<gene>
    <name evidence="1" type="ORF">BS101_08935</name>
</gene>
<organism evidence="1 2">
    <name type="scientific">Clostridium kluyveri</name>
    <dbReference type="NCBI Taxonomy" id="1534"/>
    <lineage>
        <taxon>Bacteria</taxon>
        <taxon>Bacillati</taxon>
        <taxon>Bacillota</taxon>
        <taxon>Clostridia</taxon>
        <taxon>Eubacteriales</taxon>
        <taxon>Clostridiaceae</taxon>
        <taxon>Clostridium</taxon>
    </lineage>
</organism>